<dbReference type="OrthoDB" id="242880at2157"/>
<name>C7NPS1_HALUD</name>
<feature type="transmembrane region" description="Helical" evidence="1">
    <location>
        <begin position="233"/>
        <end position="256"/>
    </location>
</feature>
<organism evidence="2 3">
    <name type="scientific">Halorhabdus utahensis (strain DSM 12940 / JCM 11049 / AX-2)</name>
    <dbReference type="NCBI Taxonomy" id="519442"/>
    <lineage>
        <taxon>Archaea</taxon>
        <taxon>Methanobacteriati</taxon>
        <taxon>Methanobacteriota</taxon>
        <taxon>Stenosarchaea group</taxon>
        <taxon>Halobacteria</taxon>
        <taxon>Halobacteriales</taxon>
        <taxon>Haloarculaceae</taxon>
        <taxon>Halorhabdus</taxon>
    </lineage>
</organism>
<dbReference type="EMBL" id="CP001687">
    <property type="protein sequence ID" value="ACV10368.1"/>
    <property type="molecule type" value="Genomic_DNA"/>
</dbReference>
<dbReference type="eggNOG" id="arCOG00382">
    <property type="taxonomic scope" value="Archaea"/>
</dbReference>
<keyword evidence="1" id="KW-0812">Transmembrane</keyword>
<evidence type="ECO:0000313" key="3">
    <source>
        <dbReference type="Proteomes" id="UP000002071"/>
    </source>
</evidence>
<dbReference type="KEGG" id="hut:Huta_0180"/>
<proteinExistence type="predicted"/>
<feature type="transmembrane region" description="Helical" evidence="1">
    <location>
        <begin position="314"/>
        <end position="332"/>
    </location>
</feature>
<reference evidence="2 3" key="1">
    <citation type="journal article" date="2009" name="Stand. Genomic Sci.">
        <title>Complete genome sequence of Halorhabdus utahensis type strain (AX-2).</title>
        <authorList>
            <person name="Anderson I."/>
            <person name="Tindall B.J."/>
            <person name="Pomrenke H."/>
            <person name="Goker M."/>
            <person name="Lapidus A."/>
            <person name="Nolan M."/>
            <person name="Copeland A."/>
            <person name="Glavina Del Rio T."/>
            <person name="Chen F."/>
            <person name="Tice H."/>
            <person name="Cheng J.F."/>
            <person name="Lucas S."/>
            <person name="Chertkov O."/>
            <person name="Bruce D."/>
            <person name="Brettin T."/>
            <person name="Detter J.C."/>
            <person name="Han C."/>
            <person name="Goodwin L."/>
            <person name="Land M."/>
            <person name="Hauser L."/>
            <person name="Chang Y.J."/>
            <person name="Jeffries C.D."/>
            <person name="Pitluck S."/>
            <person name="Pati A."/>
            <person name="Mavromatis K."/>
            <person name="Ivanova N."/>
            <person name="Ovchinnikova G."/>
            <person name="Chen A."/>
            <person name="Palaniappan K."/>
            <person name="Chain P."/>
            <person name="Rohde M."/>
            <person name="Bristow J."/>
            <person name="Eisen J.A."/>
            <person name="Markowitz V."/>
            <person name="Hugenholtz P."/>
            <person name="Kyrpides N.C."/>
            <person name="Klenk H.P."/>
        </authorList>
    </citation>
    <scope>NUCLEOTIDE SEQUENCE [LARGE SCALE GENOMIC DNA]</scope>
    <source>
        <strain evidence="3">DSM 12940 / JCM 11049 / AX-2</strain>
    </source>
</reference>
<keyword evidence="1" id="KW-0472">Membrane</keyword>
<sequence length="409" mass="44897">MATARRKFALTLLVVSLIALSGCDYPPSHYVCLSCEQGIVADETPESVTVESSNVSIVVKPDGSARWHVRSNLTGQSVETLRESPHRVDRLAESAVVDKIFHDLVARISMHGGKTTDLTARMNGSELFMSFTVEDFATQGFGDVTLVYFFHHETADFHRYELGADQATLTTDADKIVVKPPDTGIVSDNRQSVVWEGKRTLVPRDFYIVYAPSTELADRVDMRLTLATHQAEWLLPEVIAIWFILTVVNVPVLAVLTSRTQDRFPFQTVGEGESVFDRLTDRPPVGLIAVVLGISVSVFGVLLSIPAVVQNVELVLALVPLLPATLFFVLGFATGRYPRVERSAFLALLCLPIPGLVALFLNPSHTGPGINHVAEVLPVTYGILFVTGIPLFFAGYFLQARESSTDKER</sequence>
<dbReference type="Proteomes" id="UP000002071">
    <property type="component" value="Chromosome"/>
</dbReference>
<dbReference type="PROSITE" id="PS51257">
    <property type="entry name" value="PROKAR_LIPOPROTEIN"/>
    <property type="match status" value="1"/>
</dbReference>
<evidence type="ECO:0000313" key="2">
    <source>
        <dbReference type="EMBL" id="ACV10368.1"/>
    </source>
</evidence>
<feature type="transmembrane region" description="Helical" evidence="1">
    <location>
        <begin position="344"/>
        <end position="361"/>
    </location>
</feature>
<protein>
    <submittedName>
        <fullName evidence="2">Uncharacterized protein</fullName>
    </submittedName>
</protein>
<feature type="transmembrane region" description="Helical" evidence="1">
    <location>
        <begin position="381"/>
        <end position="399"/>
    </location>
</feature>
<evidence type="ECO:0000256" key="1">
    <source>
        <dbReference type="SAM" id="Phobius"/>
    </source>
</evidence>
<dbReference type="AlphaFoldDB" id="C7NPS1"/>
<dbReference type="HOGENOM" id="CLU_671945_0_0_2"/>
<accession>C7NPS1</accession>
<keyword evidence="3" id="KW-1185">Reference proteome</keyword>
<gene>
    <name evidence="2" type="ordered locus">Huta_0180</name>
</gene>
<dbReference type="RefSeq" id="WP_012795245.1">
    <property type="nucleotide sequence ID" value="NC_013158.1"/>
</dbReference>
<dbReference type="GeneID" id="8382442"/>
<feature type="transmembrane region" description="Helical" evidence="1">
    <location>
        <begin position="285"/>
        <end position="308"/>
    </location>
</feature>
<keyword evidence="1" id="KW-1133">Transmembrane helix</keyword>